<dbReference type="Gene3D" id="3.30.530.20">
    <property type="match status" value="1"/>
</dbReference>
<evidence type="ECO:0000313" key="2">
    <source>
        <dbReference type="Proteomes" id="UP001165378"/>
    </source>
</evidence>
<organism evidence="1 2">
    <name type="scientific">Yinghuangia soli</name>
    <dbReference type="NCBI Taxonomy" id="2908204"/>
    <lineage>
        <taxon>Bacteria</taxon>
        <taxon>Bacillati</taxon>
        <taxon>Actinomycetota</taxon>
        <taxon>Actinomycetes</taxon>
        <taxon>Kitasatosporales</taxon>
        <taxon>Streptomycetaceae</taxon>
        <taxon>Yinghuangia</taxon>
    </lineage>
</organism>
<dbReference type="EMBL" id="JAKFHA010000029">
    <property type="protein sequence ID" value="MCF2532014.1"/>
    <property type="molecule type" value="Genomic_DNA"/>
</dbReference>
<dbReference type="RefSeq" id="WP_235056735.1">
    <property type="nucleotide sequence ID" value="NZ_JAKFHA010000029.1"/>
</dbReference>
<accession>A0AA41Q7X0</accession>
<keyword evidence="2" id="KW-1185">Reference proteome</keyword>
<reference evidence="1" key="1">
    <citation type="submission" date="2022-01" db="EMBL/GenBank/DDBJ databases">
        <title>Genome-Based Taxonomic Classification of the Phylum Actinobacteria.</title>
        <authorList>
            <person name="Gao Y."/>
        </authorList>
    </citation>
    <scope>NUCLEOTIDE SEQUENCE</scope>
    <source>
        <strain evidence="1">KLBMP 8922</strain>
    </source>
</reference>
<comment type="caution">
    <text evidence="1">The sequence shown here is derived from an EMBL/GenBank/DDBJ whole genome shotgun (WGS) entry which is preliminary data.</text>
</comment>
<dbReference type="Pfam" id="PF10604">
    <property type="entry name" value="Polyketide_cyc2"/>
    <property type="match status" value="1"/>
</dbReference>
<dbReference type="AlphaFoldDB" id="A0AA41Q7X0"/>
<dbReference type="CDD" id="cd07812">
    <property type="entry name" value="SRPBCC"/>
    <property type="match status" value="1"/>
</dbReference>
<proteinExistence type="predicted"/>
<gene>
    <name evidence="1" type="ORF">LZ495_33025</name>
</gene>
<sequence length="155" mass="16823">MTESQVFVERRVAASPDRVWQVLTDLAGAADTLSGVSTVEVLTPEPFGVGTRWRETRKMFGKEASEEMRITACEPPHRYVANADSHGMHYVTEFTVVPDTEGTSVLRMTFGATPAGAKPGVFHKLFAKLGAKAVAKTMRQDLADIAAKAERPTAT</sequence>
<protein>
    <submittedName>
        <fullName evidence="1">SRPBCC family protein</fullName>
    </submittedName>
</protein>
<dbReference type="Proteomes" id="UP001165378">
    <property type="component" value="Unassembled WGS sequence"/>
</dbReference>
<dbReference type="InterPro" id="IPR019587">
    <property type="entry name" value="Polyketide_cyclase/dehydratase"/>
</dbReference>
<evidence type="ECO:0000313" key="1">
    <source>
        <dbReference type="EMBL" id="MCF2532014.1"/>
    </source>
</evidence>
<dbReference type="InterPro" id="IPR023393">
    <property type="entry name" value="START-like_dom_sf"/>
</dbReference>
<dbReference type="SUPFAM" id="SSF55961">
    <property type="entry name" value="Bet v1-like"/>
    <property type="match status" value="1"/>
</dbReference>
<name>A0AA41Q7X0_9ACTN</name>